<dbReference type="GO" id="GO:0005829">
    <property type="term" value="C:cytosol"/>
    <property type="evidence" value="ECO:0007669"/>
    <property type="project" value="TreeGrafter"/>
</dbReference>
<comment type="cofactor">
    <cofactor evidence="1">
        <name>Zn(2+)</name>
        <dbReference type="ChEBI" id="CHEBI:29105"/>
    </cofactor>
</comment>
<evidence type="ECO:0000256" key="1">
    <source>
        <dbReference type="ARBA" id="ARBA00001947"/>
    </source>
</evidence>
<dbReference type="AlphaFoldDB" id="A0A8J5VAS4"/>
<accession>A0A8J5VAS4</accession>
<name>A0A8J5VAS4_9HYME</name>
<dbReference type="OrthoDB" id="10258955at2759"/>
<proteinExistence type="inferred from homology"/>
<organism evidence="7 8">
    <name type="scientific">Cotesia typhae</name>
    <dbReference type="NCBI Taxonomy" id="2053667"/>
    <lineage>
        <taxon>Eukaryota</taxon>
        <taxon>Metazoa</taxon>
        <taxon>Ecdysozoa</taxon>
        <taxon>Arthropoda</taxon>
        <taxon>Hexapoda</taxon>
        <taxon>Insecta</taxon>
        <taxon>Pterygota</taxon>
        <taxon>Neoptera</taxon>
        <taxon>Endopterygota</taxon>
        <taxon>Hymenoptera</taxon>
        <taxon>Apocrita</taxon>
        <taxon>Ichneumonoidea</taxon>
        <taxon>Braconidae</taxon>
        <taxon>Microgastrinae</taxon>
        <taxon>Cotesia</taxon>
    </lineage>
</organism>
<reference evidence="7" key="2">
    <citation type="submission" date="2021-04" db="EMBL/GenBank/DDBJ databases">
        <title>Genome-wide patterns of bracovirus chromosomal integration into multiple host tissues during parasitism.</title>
        <authorList>
            <person name="Chebbi M.A.C."/>
        </authorList>
    </citation>
    <scope>NUCLEOTIDE SEQUENCE</scope>
    <source>
        <tissue evidence="7">Whole body</tissue>
    </source>
</reference>
<dbReference type="InterPro" id="IPR006680">
    <property type="entry name" value="Amidohydro-rel"/>
</dbReference>
<feature type="compositionally biased region" description="Polar residues" evidence="5">
    <location>
        <begin position="316"/>
        <end position="326"/>
    </location>
</feature>
<evidence type="ECO:0000256" key="4">
    <source>
        <dbReference type="ARBA" id="ARBA00039113"/>
    </source>
</evidence>
<feature type="domain" description="Amidohydrolase-related" evidence="6">
    <location>
        <begin position="73"/>
        <end position="196"/>
    </location>
</feature>
<dbReference type="Pfam" id="PF01979">
    <property type="entry name" value="Amidohydro_1"/>
    <property type="match status" value="1"/>
</dbReference>
<comment type="similarity">
    <text evidence="2">Belongs to the metallo-dependent hydrolases superfamily. Hydantoinase/dihydropyrimidinase family.</text>
</comment>
<evidence type="ECO:0000259" key="6">
    <source>
        <dbReference type="Pfam" id="PF01979"/>
    </source>
</evidence>
<dbReference type="Proteomes" id="UP000729913">
    <property type="component" value="Unassembled WGS sequence"/>
</dbReference>
<keyword evidence="8" id="KW-1185">Reference proteome</keyword>
<evidence type="ECO:0000313" key="7">
    <source>
        <dbReference type="EMBL" id="KAG8039288.1"/>
    </source>
</evidence>
<dbReference type="InterPro" id="IPR050378">
    <property type="entry name" value="Metallo-dep_Hydrolases_sf"/>
</dbReference>
<feature type="region of interest" description="Disordered" evidence="5">
    <location>
        <begin position="297"/>
        <end position="330"/>
    </location>
</feature>
<dbReference type="EMBL" id="JAAOIC020000039">
    <property type="protein sequence ID" value="KAG8039288.1"/>
    <property type="molecule type" value="Genomic_DNA"/>
</dbReference>
<dbReference type="FunFam" id="3.20.20.140:FF:000076">
    <property type="entry name" value="Dihydropyrimidinase like 2"/>
    <property type="match status" value="1"/>
</dbReference>
<protein>
    <recommendedName>
        <fullName evidence="4">dihydropyrimidinase</fullName>
        <ecNumber evidence="4">3.5.2.2</ecNumber>
    </recommendedName>
</protein>
<comment type="catalytic activity">
    <reaction evidence="3">
        <text>5,6-dihydrouracil + H2O = 3-(carbamoylamino)propanoate + H(+)</text>
        <dbReference type="Rhea" id="RHEA:16121"/>
        <dbReference type="ChEBI" id="CHEBI:11892"/>
        <dbReference type="ChEBI" id="CHEBI:15377"/>
        <dbReference type="ChEBI" id="CHEBI:15378"/>
        <dbReference type="ChEBI" id="CHEBI:15901"/>
        <dbReference type="EC" id="3.5.2.2"/>
    </reaction>
</comment>
<dbReference type="EC" id="3.5.2.2" evidence="4"/>
<evidence type="ECO:0000313" key="8">
    <source>
        <dbReference type="Proteomes" id="UP000729913"/>
    </source>
</evidence>
<evidence type="ECO:0000256" key="2">
    <source>
        <dbReference type="ARBA" id="ARBA00008829"/>
    </source>
</evidence>
<dbReference type="GO" id="GO:0006208">
    <property type="term" value="P:pyrimidine nucleobase catabolic process"/>
    <property type="evidence" value="ECO:0007669"/>
    <property type="project" value="TreeGrafter"/>
</dbReference>
<evidence type="ECO:0000256" key="3">
    <source>
        <dbReference type="ARBA" id="ARBA00036696"/>
    </source>
</evidence>
<reference evidence="7" key="1">
    <citation type="submission" date="2020-03" db="EMBL/GenBank/DDBJ databases">
        <authorList>
            <person name="Chebbi M.A."/>
            <person name="Drezen J.M."/>
        </authorList>
    </citation>
    <scope>NUCLEOTIDE SEQUENCE</scope>
    <source>
        <tissue evidence="7">Whole body</tissue>
    </source>
</reference>
<sequence length="352" mass="38324">MSKSSADVIASKRENFVVFGEATAAGVGVDGSEQYGKNMEKGRCFVTNPPLRPDPTTPAYLIEKLAEDGLQCTGSDNCTFNADQKALGKDDFTKIPNGVNGVEDRMSVVWEKGVHAGIMDPTRFVAVTSTNAAKIFNLYPRKGIIAVGSDADIVIWDPSRKRVISADTHVQAVDFNIFEGMEVTGVPEYVIVSGRVCVDETDLKAVHGYGRFVETPLNPPYVYEMVEEREKIPRGVARSAAESKKHADEDLARAKARESAKVAAAARMQPNNNHTNGNHEVMRNKPKLREISCTPTLPESAVVTPSARGPRLEGQRNLQDSTFSISEDTDEARRACIRVNNPPGGRSAGGFW</sequence>
<dbReference type="GO" id="GO:0004157">
    <property type="term" value="F:dihydropyrimidinase activity"/>
    <property type="evidence" value="ECO:0007669"/>
    <property type="project" value="UniProtKB-EC"/>
</dbReference>
<dbReference type="PANTHER" id="PTHR11647:SF1">
    <property type="entry name" value="COLLAPSIN RESPONSE MEDIATOR PROTEIN"/>
    <property type="match status" value="1"/>
</dbReference>
<gene>
    <name evidence="7" type="ORF">G9C98_003595</name>
</gene>
<evidence type="ECO:0000256" key="5">
    <source>
        <dbReference type="SAM" id="MobiDB-lite"/>
    </source>
</evidence>
<dbReference type="PANTHER" id="PTHR11647">
    <property type="entry name" value="HYDRANTOINASE/DIHYDROPYRIMIDINASE FAMILY MEMBER"/>
    <property type="match status" value="1"/>
</dbReference>
<comment type="caution">
    <text evidence="7">The sequence shown here is derived from an EMBL/GenBank/DDBJ whole genome shotgun (WGS) entry which is preliminary data.</text>
</comment>